<dbReference type="Proteomes" id="UP000694005">
    <property type="component" value="Chromosome A01"/>
</dbReference>
<evidence type="ECO:0000313" key="3">
    <source>
        <dbReference type="EMBL" id="VDC76745.1"/>
    </source>
</evidence>
<dbReference type="PANTHER" id="PTHR33116">
    <property type="entry name" value="REVERSE TRANSCRIPTASE ZINC-BINDING DOMAIN-CONTAINING PROTEIN-RELATED-RELATED"/>
    <property type="match status" value="1"/>
</dbReference>
<evidence type="ECO:0008006" key="4">
    <source>
        <dbReference type="Google" id="ProtNLM"/>
    </source>
</evidence>
<dbReference type="EMBL" id="LR031571">
    <property type="protein sequence ID" value="VDC76745.1"/>
    <property type="molecule type" value="Genomic_DNA"/>
</dbReference>
<feature type="non-terminal residue" evidence="3">
    <location>
        <position position="1"/>
    </location>
</feature>
<dbReference type="PANTHER" id="PTHR33116:SF80">
    <property type="entry name" value="REVERSE TRANSCRIPTASE ZINC-BINDING DOMAIN-CONTAINING PROTEIN"/>
    <property type="match status" value="1"/>
</dbReference>
<keyword evidence="1" id="KW-1133">Transmembrane helix</keyword>
<protein>
    <recommendedName>
        <fullName evidence="4">Reverse transcriptase zinc-binding domain-containing protein</fullName>
    </recommendedName>
</protein>
<accession>A0A3P5ZK92</accession>
<feature type="transmembrane region" description="Helical" evidence="1">
    <location>
        <begin position="34"/>
        <end position="54"/>
    </location>
</feature>
<dbReference type="Gramene" id="A01p34290.2_BraZ1">
    <property type="protein sequence ID" value="A01p34290.2_BraZ1.CDS"/>
    <property type="gene ID" value="A01g34290.2_BraZ1"/>
</dbReference>
<organism evidence="3">
    <name type="scientific">Brassica campestris</name>
    <name type="common">Field mustard</name>
    <dbReference type="NCBI Taxonomy" id="3711"/>
    <lineage>
        <taxon>Eukaryota</taxon>
        <taxon>Viridiplantae</taxon>
        <taxon>Streptophyta</taxon>
        <taxon>Embryophyta</taxon>
        <taxon>Tracheophyta</taxon>
        <taxon>Spermatophyta</taxon>
        <taxon>Magnoliopsida</taxon>
        <taxon>eudicotyledons</taxon>
        <taxon>Gunneridae</taxon>
        <taxon>Pentapetalae</taxon>
        <taxon>rosids</taxon>
        <taxon>malvids</taxon>
        <taxon>Brassicales</taxon>
        <taxon>Brassicaceae</taxon>
        <taxon>Brassiceae</taxon>
        <taxon>Brassica</taxon>
    </lineage>
</organism>
<gene>
    <name evidence="3" type="ORF">BRAA01T03247Z</name>
    <name evidence="2" type="ORF">BRAPAZ1V2_A01P34290.2</name>
</gene>
<sequence>GKLSLLNSEVLLQQIKTRLSSWSAKALSFVDRLLLIKTVITGITIFWCSTFILFQACVKRINSLCGVFLWQGDVDKHHTARVSWVVVTKPKREGGQGIKNLAIWNKACCLKLIWLLFFQSGSVWIAWFIEEVLHWSLNNLWTTPPNRRYSWQVIKLLKLSSSIYSWIKLRVQNGLSCRFWSYNWSPFGSLKSYLSSGVNSTLGIQDQATLSSLCSNNNWSLPPARSENLVNVHTFLTTIHLNDNEDYYEWEACIYWIWMERNARLHRQTFHSTDSIARNLDRQIKDRILSFRDSNPSSSSRLMQQWLA</sequence>
<keyword evidence="1" id="KW-0812">Transmembrane</keyword>
<proteinExistence type="predicted"/>
<reference evidence="3" key="1">
    <citation type="submission" date="2018-11" db="EMBL/GenBank/DDBJ databases">
        <authorList>
            <consortium name="Genoscope - CEA"/>
            <person name="William W."/>
        </authorList>
    </citation>
    <scope>NUCLEOTIDE SEQUENCE</scope>
</reference>
<evidence type="ECO:0000256" key="1">
    <source>
        <dbReference type="SAM" id="Phobius"/>
    </source>
</evidence>
<name>A0A3P5ZK92_BRACM</name>
<evidence type="ECO:0000313" key="2">
    <source>
        <dbReference type="EMBL" id="CAG7889353.1"/>
    </source>
</evidence>
<dbReference type="EMBL" id="LS974617">
    <property type="protein sequence ID" value="CAG7889353.1"/>
    <property type="molecule type" value="Genomic_DNA"/>
</dbReference>
<feature type="transmembrane region" description="Helical" evidence="1">
    <location>
        <begin position="108"/>
        <end position="129"/>
    </location>
</feature>
<dbReference type="AlphaFoldDB" id="A0A3P5ZK92"/>
<keyword evidence="1" id="KW-0472">Membrane</keyword>